<dbReference type="STRING" id="1177982.SAMN04489711_104184"/>
<dbReference type="InterPro" id="IPR032092">
    <property type="entry name" value="PilW"/>
</dbReference>
<sequence length="279" mass="29957">MPIPSSTRPSRQRGVTLIELMVGIAIGLLVVAVAVVSLMNSRTISGTVSESTLLQQQAGYALRIIGQQVRQAGSIELNLTPSLLPASGADPAMAPVAFDPPDPTGVRPQFDRSLNTIAATTTPSSSFTVGYENYAEATTNSSNLSQLRDCLGQNPVSGGALVNPLLTSKFERKSATNELVCTGRGSNTAQPIIGNVTDFRMRYVRQDAQTNTLQYLSDTSSIDWKNVYAVEVCLELTGTEQNPTADATYANCSGVQTKYGNRLRMVFRNLFQIRSQGLS</sequence>
<dbReference type="NCBIfam" id="TIGR02532">
    <property type="entry name" value="IV_pilin_GFxxxE"/>
    <property type="match status" value="1"/>
</dbReference>
<organism evidence="2 3">
    <name type="scientific">Paracidovorax wautersii</name>
    <dbReference type="NCBI Taxonomy" id="1177982"/>
    <lineage>
        <taxon>Bacteria</taxon>
        <taxon>Pseudomonadati</taxon>
        <taxon>Pseudomonadota</taxon>
        <taxon>Betaproteobacteria</taxon>
        <taxon>Burkholderiales</taxon>
        <taxon>Comamonadaceae</taxon>
        <taxon>Paracidovorax</taxon>
    </lineage>
</organism>
<gene>
    <name evidence="2" type="ORF">SAMN04489711_104184</name>
</gene>
<feature type="transmembrane region" description="Helical" evidence="1">
    <location>
        <begin position="20"/>
        <end position="39"/>
    </location>
</feature>
<accession>A0A1I2CN60</accession>
<evidence type="ECO:0000256" key="1">
    <source>
        <dbReference type="SAM" id="Phobius"/>
    </source>
</evidence>
<evidence type="ECO:0000313" key="3">
    <source>
        <dbReference type="Proteomes" id="UP000199119"/>
    </source>
</evidence>
<dbReference type="InterPro" id="IPR012902">
    <property type="entry name" value="N_methyl_site"/>
</dbReference>
<dbReference type="EMBL" id="FONX01000004">
    <property type="protein sequence ID" value="SFE69585.1"/>
    <property type="molecule type" value="Genomic_DNA"/>
</dbReference>
<evidence type="ECO:0000313" key="2">
    <source>
        <dbReference type="EMBL" id="SFE69585.1"/>
    </source>
</evidence>
<proteinExistence type="predicted"/>
<protein>
    <submittedName>
        <fullName evidence="2">Type IV pilus assembly protein PilW</fullName>
    </submittedName>
</protein>
<dbReference type="Pfam" id="PF16074">
    <property type="entry name" value="PilW"/>
    <property type="match status" value="1"/>
</dbReference>
<dbReference type="Pfam" id="PF07963">
    <property type="entry name" value="N_methyl"/>
    <property type="match status" value="1"/>
</dbReference>
<dbReference type="Proteomes" id="UP000199119">
    <property type="component" value="Unassembled WGS sequence"/>
</dbReference>
<name>A0A1I2CN60_9BURK</name>
<keyword evidence="3" id="KW-1185">Reference proteome</keyword>
<dbReference type="OrthoDB" id="8752043at2"/>
<reference evidence="3" key="1">
    <citation type="submission" date="2016-10" db="EMBL/GenBank/DDBJ databases">
        <authorList>
            <person name="Varghese N."/>
            <person name="Submissions S."/>
        </authorList>
    </citation>
    <scope>NUCLEOTIDE SEQUENCE [LARGE SCALE GENOMIC DNA]</scope>
    <source>
        <strain evidence="3">DSM 27981</strain>
    </source>
</reference>
<dbReference type="RefSeq" id="WP_092939244.1">
    <property type="nucleotide sequence ID" value="NZ_FONX01000004.1"/>
</dbReference>
<dbReference type="GO" id="GO:0043683">
    <property type="term" value="P:type IV pilus assembly"/>
    <property type="evidence" value="ECO:0007669"/>
    <property type="project" value="InterPro"/>
</dbReference>
<keyword evidence="1" id="KW-0812">Transmembrane</keyword>
<dbReference type="AlphaFoldDB" id="A0A1I2CN60"/>
<dbReference type="PROSITE" id="PS00409">
    <property type="entry name" value="PROKAR_NTER_METHYL"/>
    <property type="match status" value="1"/>
</dbReference>
<keyword evidence="1" id="KW-0472">Membrane</keyword>
<keyword evidence="1" id="KW-1133">Transmembrane helix</keyword>